<name>A0A939SRG7_SERMA</name>
<protein>
    <submittedName>
        <fullName evidence="1">Uncharacterized protein</fullName>
    </submittedName>
</protein>
<gene>
    <name evidence="1" type="ORF">J4732_19525</name>
</gene>
<organism evidence="1">
    <name type="scientific">Serratia marcescens</name>
    <dbReference type="NCBI Taxonomy" id="615"/>
    <lineage>
        <taxon>Bacteria</taxon>
        <taxon>Pseudomonadati</taxon>
        <taxon>Pseudomonadota</taxon>
        <taxon>Gammaproteobacteria</taxon>
        <taxon>Enterobacterales</taxon>
        <taxon>Yersiniaceae</taxon>
        <taxon>Serratia</taxon>
    </lineage>
</organism>
<proteinExistence type="predicted"/>
<reference evidence="1" key="1">
    <citation type="submission" date="2021-03" db="EMBL/GenBank/DDBJ databases">
        <title>Molecular epidemiology and mechanisms of colistin and carbapenem resistance in Enterobacteriaceae from clinical isolates, the environment and porcine samples in Pretoria, South Africa.</title>
        <authorList>
            <person name="Bogoshi D."/>
            <person name="Mbelle N.M."/>
            <person name="Naidoo V."/>
            <person name="Osei Sekyere J."/>
        </authorList>
    </citation>
    <scope>NUCLEOTIDE SEQUENCE</scope>
    <source>
        <strain evidence="1">C080</strain>
    </source>
</reference>
<accession>A0A939SRG7</accession>
<sequence>MGVRTASISVCDLRSPGVEQLDDNRALLRILPRGACWTKTTPSRRC</sequence>
<dbReference type="AlphaFoldDB" id="A0A939SRG7"/>
<comment type="caution">
    <text evidence="1">The sequence shown here is derived from an EMBL/GenBank/DDBJ whole genome shotgun (WGS) entry which is preliminary data.</text>
</comment>
<dbReference type="EMBL" id="JAGETR010000163">
    <property type="protein sequence ID" value="MBO2007271.1"/>
    <property type="molecule type" value="Genomic_DNA"/>
</dbReference>
<evidence type="ECO:0000313" key="1">
    <source>
        <dbReference type="EMBL" id="MBO2007271.1"/>
    </source>
</evidence>